<evidence type="ECO:0000313" key="3">
    <source>
        <dbReference type="Proteomes" id="UP000265520"/>
    </source>
</evidence>
<comment type="caution">
    <text evidence="2">The sequence shown here is derived from an EMBL/GenBank/DDBJ whole genome shotgun (WGS) entry which is preliminary data.</text>
</comment>
<evidence type="ECO:0000256" key="1">
    <source>
        <dbReference type="SAM" id="MobiDB-lite"/>
    </source>
</evidence>
<dbReference type="EMBL" id="LXQA010373856">
    <property type="protein sequence ID" value="MCI47555.1"/>
    <property type="molecule type" value="Genomic_DNA"/>
</dbReference>
<proteinExistence type="predicted"/>
<sequence length="94" mass="10326">NPSISAHVAQVEKGNNTKDDIDDQESGNEYYNVNNYRGKTRGKGKAKNRGKAPAISNNGKTQCQICGKSNHEAAICWYRYEPPNPKPAGRGYNA</sequence>
<protein>
    <submittedName>
        <fullName evidence="2">Retrovirus-related pol polyprotein from transposon TNT 1-94</fullName>
    </submittedName>
</protein>
<feature type="region of interest" description="Disordered" evidence="1">
    <location>
        <begin position="1"/>
        <end position="60"/>
    </location>
</feature>
<feature type="non-terminal residue" evidence="2">
    <location>
        <position position="1"/>
    </location>
</feature>
<accession>A0A392SHY8</accession>
<feature type="compositionally biased region" description="Basic residues" evidence="1">
    <location>
        <begin position="38"/>
        <end position="50"/>
    </location>
</feature>
<reference evidence="2 3" key="1">
    <citation type="journal article" date="2018" name="Front. Plant Sci.">
        <title>Red Clover (Trifolium pratense) and Zigzag Clover (T. medium) - A Picture of Genomic Similarities and Differences.</title>
        <authorList>
            <person name="Dluhosova J."/>
            <person name="Istvanek J."/>
            <person name="Nedelnik J."/>
            <person name="Repkova J."/>
        </authorList>
    </citation>
    <scope>NUCLEOTIDE SEQUENCE [LARGE SCALE GENOMIC DNA]</scope>
    <source>
        <strain evidence="3">cv. 10/8</strain>
        <tissue evidence="2">Leaf</tissue>
    </source>
</reference>
<dbReference type="Proteomes" id="UP000265520">
    <property type="component" value="Unassembled WGS sequence"/>
</dbReference>
<feature type="non-terminal residue" evidence="2">
    <location>
        <position position="94"/>
    </location>
</feature>
<name>A0A392SHY8_9FABA</name>
<keyword evidence="3" id="KW-1185">Reference proteome</keyword>
<evidence type="ECO:0000313" key="2">
    <source>
        <dbReference type="EMBL" id="MCI47555.1"/>
    </source>
</evidence>
<dbReference type="AlphaFoldDB" id="A0A392SHY8"/>
<organism evidence="2 3">
    <name type="scientific">Trifolium medium</name>
    <dbReference type="NCBI Taxonomy" id="97028"/>
    <lineage>
        <taxon>Eukaryota</taxon>
        <taxon>Viridiplantae</taxon>
        <taxon>Streptophyta</taxon>
        <taxon>Embryophyta</taxon>
        <taxon>Tracheophyta</taxon>
        <taxon>Spermatophyta</taxon>
        <taxon>Magnoliopsida</taxon>
        <taxon>eudicotyledons</taxon>
        <taxon>Gunneridae</taxon>
        <taxon>Pentapetalae</taxon>
        <taxon>rosids</taxon>
        <taxon>fabids</taxon>
        <taxon>Fabales</taxon>
        <taxon>Fabaceae</taxon>
        <taxon>Papilionoideae</taxon>
        <taxon>50 kb inversion clade</taxon>
        <taxon>NPAAA clade</taxon>
        <taxon>Hologalegina</taxon>
        <taxon>IRL clade</taxon>
        <taxon>Trifolieae</taxon>
        <taxon>Trifolium</taxon>
    </lineage>
</organism>